<gene>
    <name evidence="3" type="ORF">TRAPUB_5032</name>
</gene>
<sequence>MWEASRKDCSHQLVTAHDVLDDVDEGVAARARARNSWLAIHVVLQGGDYTHILDTDAWIASTDNSNFWRVVEVTEVVSIVDLLPEPKRSAVKKLMVPLLGEWVPVEQVPYTDSFPVKIYQPKNAIPDGWFWLGHSADRSRALIVKPTLPRKTGRNYALANGKSGAGISNQPWPALPRYEFLSTYFSGFDPSTRLGETIAAMRPGLFLEGDWKLVGDDINTLCYITSPKQHEGEEDECLNLQSVIQLKLPGSPDDNPPKPRWAIRKNAVLFDSGEK</sequence>
<accession>A0A1M2V9M8</accession>
<keyword evidence="4" id="KW-1185">Reference proteome</keyword>
<dbReference type="STRING" id="154538.A0A1M2V9M8"/>
<proteinExistence type="predicted"/>
<dbReference type="OrthoDB" id="2737493at2759"/>
<evidence type="ECO:0000313" key="4">
    <source>
        <dbReference type="Proteomes" id="UP000184267"/>
    </source>
</evidence>
<evidence type="ECO:0000313" key="3">
    <source>
        <dbReference type="EMBL" id="OJT04242.1"/>
    </source>
</evidence>
<name>A0A1M2V9M8_TRAPU</name>
<protein>
    <submittedName>
        <fullName evidence="3">Uncharacterized protein</fullName>
    </submittedName>
</protein>
<dbReference type="InterPro" id="IPR054586">
    <property type="entry name" value="MACPF_1_fungal"/>
</dbReference>
<evidence type="ECO:0000259" key="1">
    <source>
        <dbReference type="Pfam" id="PF18684"/>
    </source>
</evidence>
<feature type="domain" description="Pleurotolysin B C-terminal" evidence="1">
    <location>
        <begin position="97"/>
        <end position="271"/>
    </location>
</feature>
<dbReference type="AlphaFoldDB" id="A0A1M2V9M8"/>
<organism evidence="3 4">
    <name type="scientific">Trametes pubescens</name>
    <name type="common">White-rot fungus</name>
    <dbReference type="NCBI Taxonomy" id="154538"/>
    <lineage>
        <taxon>Eukaryota</taxon>
        <taxon>Fungi</taxon>
        <taxon>Dikarya</taxon>
        <taxon>Basidiomycota</taxon>
        <taxon>Agaricomycotina</taxon>
        <taxon>Agaricomycetes</taxon>
        <taxon>Polyporales</taxon>
        <taxon>Polyporaceae</taxon>
        <taxon>Trametes</taxon>
    </lineage>
</organism>
<dbReference type="Pfam" id="PF18684">
    <property type="entry name" value="PlyB_C"/>
    <property type="match status" value="1"/>
</dbReference>
<reference evidence="3 4" key="1">
    <citation type="submission" date="2016-10" db="EMBL/GenBank/DDBJ databases">
        <title>Genome sequence of the basidiomycete white-rot fungus Trametes pubescens.</title>
        <authorList>
            <person name="Makela M.R."/>
            <person name="Granchi Z."/>
            <person name="Peng M."/>
            <person name="De Vries R.P."/>
            <person name="Grigoriev I."/>
            <person name="Riley R."/>
            <person name="Hilden K."/>
        </authorList>
    </citation>
    <scope>NUCLEOTIDE SEQUENCE [LARGE SCALE GENOMIC DNA]</scope>
    <source>
        <strain evidence="3 4">FBCC735</strain>
    </source>
</reference>
<dbReference type="InterPro" id="IPR040971">
    <property type="entry name" value="PlyB_C"/>
</dbReference>
<evidence type="ECO:0000259" key="2">
    <source>
        <dbReference type="Pfam" id="PF22693"/>
    </source>
</evidence>
<comment type="caution">
    <text evidence="3">The sequence shown here is derived from an EMBL/GenBank/DDBJ whole genome shotgun (WGS) entry which is preliminary data.</text>
</comment>
<dbReference type="EMBL" id="MNAD01001552">
    <property type="protein sequence ID" value="OJT04242.1"/>
    <property type="molecule type" value="Genomic_DNA"/>
</dbReference>
<dbReference type="Pfam" id="PF22693">
    <property type="entry name" value="MACPF_1"/>
    <property type="match status" value="1"/>
</dbReference>
<dbReference type="Proteomes" id="UP000184267">
    <property type="component" value="Unassembled WGS sequence"/>
</dbReference>
<feature type="domain" description="MACPF-like" evidence="2">
    <location>
        <begin position="34"/>
        <end position="88"/>
    </location>
</feature>